<dbReference type="PROSITE" id="PS00908">
    <property type="entry name" value="MR_MLE_1"/>
    <property type="match status" value="1"/>
</dbReference>
<dbReference type="InterPro" id="IPR034593">
    <property type="entry name" value="DgoD-like"/>
</dbReference>
<dbReference type="Gene3D" id="3.30.390.10">
    <property type="entry name" value="Enolase-like, N-terminal domain"/>
    <property type="match status" value="1"/>
</dbReference>
<feature type="domain" description="Mandelate racemase/muconate lactonizing enzyme C-terminal" evidence="2">
    <location>
        <begin position="103"/>
        <end position="208"/>
    </location>
</feature>
<evidence type="ECO:0000259" key="2">
    <source>
        <dbReference type="SMART" id="SM00922"/>
    </source>
</evidence>
<dbReference type="AlphaFoldDB" id="A0A6J4UZS0"/>
<dbReference type="NCBIfam" id="NF010624">
    <property type="entry name" value="PRK14017.1"/>
    <property type="match status" value="1"/>
</dbReference>
<dbReference type="InterPro" id="IPR029065">
    <property type="entry name" value="Enolase_C-like"/>
</dbReference>
<dbReference type="SFLD" id="SFLDG00179">
    <property type="entry name" value="mandelate_racemase"/>
    <property type="match status" value="1"/>
</dbReference>
<protein>
    <submittedName>
        <fullName evidence="3">Galactonate dehydratase</fullName>
        <ecNumber evidence="3">4.2.1.6</ecNumber>
    </submittedName>
</protein>
<proteinExistence type="predicted"/>
<dbReference type="GO" id="GO:0008869">
    <property type="term" value="F:galactonate dehydratase activity"/>
    <property type="evidence" value="ECO:0007669"/>
    <property type="project" value="UniProtKB-EC"/>
</dbReference>
<dbReference type="EC" id="4.2.1.6" evidence="3"/>
<dbReference type="InterPro" id="IPR036849">
    <property type="entry name" value="Enolase-like_C_sf"/>
</dbReference>
<sequence length="354" mass="38777">MHGWGEATLEGKEQTVAAAVRELERYLVGRDPAQIERHWHYMYETPFWRGGPVLGSAISGLDQALWDLKGKALGVPVYELLGGAAHDRLRYYANGWFHGARSIDEIAAAAGAAVARGATALKWDPFGAAGLFIESEEIRAAVECVAAVRETVGPAVDLLIEVHGRLSPANAIRVARQLERYDPFFYEEPVPPEQMAELALVARSTSIPIAAGERAYSKHDFRPMFEQQAVAYCQPDPCHAGGITELKKIAALAEAYHIGFAPHNPNGPVATRACQHLATACPNFTILEWLPEDVSWRDAAMGGAFETADGAMPLPPGPGLGIELDEAVLRAHPYVPVDMNQYREERRLRPRRGR</sequence>
<dbReference type="EMBL" id="CADCWM010000485">
    <property type="protein sequence ID" value="CAA9563197.1"/>
    <property type="molecule type" value="Genomic_DNA"/>
</dbReference>
<dbReference type="InterPro" id="IPR018110">
    <property type="entry name" value="Mandel_Rmase/mucon_lact_enz_CS"/>
</dbReference>
<dbReference type="Pfam" id="PF13378">
    <property type="entry name" value="MR_MLE_C"/>
    <property type="match status" value="1"/>
</dbReference>
<name>A0A6J4UZS0_9BACT</name>
<reference evidence="3" key="1">
    <citation type="submission" date="2020-02" db="EMBL/GenBank/DDBJ databases">
        <authorList>
            <person name="Meier V. D."/>
        </authorList>
    </citation>
    <scope>NUCLEOTIDE SEQUENCE</scope>
    <source>
        <strain evidence="3">AVDCRST_MAG88</strain>
    </source>
</reference>
<dbReference type="SUPFAM" id="SSF54826">
    <property type="entry name" value="Enolase N-terminal domain-like"/>
    <property type="match status" value="1"/>
</dbReference>
<accession>A0A6J4UZS0</accession>
<dbReference type="SMART" id="SM00922">
    <property type="entry name" value="MR_MLE"/>
    <property type="match status" value="1"/>
</dbReference>
<dbReference type="SUPFAM" id="SSF51604">
    <property type="entry name" value="Enolase C-terminal domain-like"/>
    <property type="match status" value="1"/>
</dbReference>
<dbReference type="Gene3D" id="3.20.20.120">
    <property type="entry name" value="Enolase-like C-terminal domain"/>
    <property type="match status" value="1"/>
</dbReference>
<dbReference type="InterPro" id="IPR029017">
    <property type="entry name" value="Enolase-like_N"/>
</dbReference>
<organism evidence="3">
    <name type="scientific">uncultured Thermomicrobiales bacterium</name>
    <dbReference type="NCBI Taxonomy" id="1645740"/>
    <lineage>
        <taxon>Bacteria</taxon>
        <taxon>Pseudomonadati</taxon>
        <taxon>Thermomicrobiota</taxon>
        <taxon>Thermomicrobia</taxon>
        <taxon>Thermomicrobiales</taxon>
        <taxon>environmental samples</taxon>
    </lineage>
</organism>
<evidence type="ECO:0000313" key="3">
    <source>
        <dbReference type="EMBL" id="CAA9563197.1"/>
    </source>
</evidence>
<dbReference type="InterPro" id="IPR013342">
    <property type="entry name" value="Mandelate_racemase_C"/>
</dbReference>
<dbReference type="GO" id="GO:0009063">
    <property type="term" value="P:amino acid catabolic process"/>
    <property type="evidence" value="ECO:0007669"/>
    <property type="project" value="InterPro"/>
</dbReference>
<dbReference type="Pfam" id="PF02746">
    <property type="entry name" value="MR_MLE_N"/>
    <property type="match status" value="1"/>
</dbReference>
<dbReference type="PANTHER" id="PTHR48080">
    <property type="entry name" value="D-GALACTONATE DEHYDRATASE-RELATED"/>
    <property type="match status" value="1"/>
</dbReference>
<dbReference type="InterPro" id="IPR013341">
    <property type="entry name" value="Mandelate_racemase_N_dom"/>
</dbReference>
<dbReference type="SFLD" id="SFLDS00001">
    <property type="entry name" value="Enolase"/>
    <property type="match status" value="1"/>
</dbReference>
<keyword evidence="1 3" id="KW-0456">Lyase</keyword>
<gene>
    <name evidence="3" type="ORF">AVDCRST_MAG88-1669</name>
</gene>
<dbReference type="PANTHER" id="PTHR48080:SF2">
    <property type="entry name" value="D-GALACTONATE DEHYDRATASE"/>
    <property type="match status" value="1"/>
</dbReference>
<evidence type="ECO:0000256" key="1">
    <source>
        <dbReference type="ARBA" id="ARBA00023239"/>
    </source>
</evidence>